<dbReference type="AlphaFoldDB" id="A0A5K7YJR6"/>
<dbReference type="Pfam" id="PF01609">
    <property type="entry name" value="DDE_Tnp_1"/>
    <property type="match status" value="1"/>
</dbReference>
<dbReference type="GO" id="GO:0004803">
    <property type="term" value="F:transposase activity"/>
    <property type="evidence" value="ECO:0007669"/>
    <property type="project" value="InterPro"/>
</dbReference>
<evidence type="ECO:0000313" key="2">
    <source>
        <dbReference type="EMBL" id="BBO69446.1"/>
    </source>
</evidence>
<dbReference type="EMBL" id="AP021874">
    <property type="protein sequence ID" value="BBO69446.1"/>
    <property type="molecule type" value="Genomic_DNA"/>
</dbReference>
<organism evidence="2 3">
    <name type="scientific">Desulfosarcina alkanivorans</name>
    <dbReference type="NCBI Taxonomy" id="571177"/>
    <lineage>
        <taxon>Bacteria</taxon>
        <taxon>Pseudomonadati</taxon>
        <taxon>Thermodesulfobacteriota</taxon>
        <taxon>Desulfobacteria</taxon>
        <taxon>Desulfobacterales</taxon>
        <taxon>Desulfosarcinaceae</taxon>
        <taxon>Desulfosarcina</taxon>
    </lineage>
</organism>
<evidence type="ECO:0000259" key="1">
    <source>
        <dbReference type="Pfam" id="PF01609"/>
    </source>
</evidence>
<protein>
    <recommendedName>
        <fullName evidence="1">Transposase IS4-like domain-containing protein</fullName>
    </recommendedName>
</protein>
<dbReference type="InterPro" id="IPR002559">
    <property type="entry name" value="Transposase_11"/>
</dbReference>
<dbReference type="SUPFAM" id="SSF53098">
    <property type="entry name" value="Ribonuclease H-like"/>
    <property type="match status" value="1"/>
</dbReference>
<accession>A0A5K7YJR6</accession>
<reference evidence="2 3" key="1">
    <citation type="submission" date="2019-11" db="EMBL/GenBank/DDBJ databases">
        <title>Comparative genomics of hydrocarbon-degrading Desulfosarcina strains.</title>
        <authorList>
            <person name="Watanabe M."/>
            <person name="Kojima H."/>
            <person name="Fukui M."/>
        </authorList>
    </citation>
    <scope>NUCLEOTIDE SEQUENCE [LARGE SCALE GENOMIC DNA]</scope>
    <source>
        <strain evidence="2 3">PL12</strain>
    </source>
</reference>
<dbReference type="InterPro" id="IPR012337">
    <property type="entry name" value="RNaseH-like_sf"/>
</dbReference>
<gene>
    <name evidence="2" type="ORF">DSCA_33760</name>
</gene>
<sequence length="252" mass="29054">MPFVGKNFFRGIVINDELAFGKDAACEILKGCTYNWRHLLMILGSRLHGFLNRLTNENRKAVLIVDDSPYDRSRSKKVERLSRVWGHSKKRYFKGCRMLTDSWFAMPSVVTALKAHIDVIGMVKKTPKIHYGCKGHQTDLMAIYRKLKKRPGRARILASTIVTLKKGLPVKLVFVRDKRKKDWLALMSTDLELPNEEIIRIYGKRWDIEVFSKLGRQHLKRAKEIRRDLAMHGLPIPASCSCAICFWRTSAG</sequence>
<name>A0A5K7YJR6_9BACT</name>
<proteinExistence type="predicted"/>
<evidence type="ECO:0000313" key="3">
    <source>
        <dbReference type="Proteomes" id="UP000427906"/>
    </source>
</evidence>
<dbReference type="KEGG" id="dalk:DSCA_33760"/>
<dbReference type="GO" id="GO:0006313">
    <property type="term" value="P:DNA transposition"/>
    <property type="evidence" value="ECO:0007669"/>
    <property type="project" value="InterPro"/>
</dbReference>
<dbReference type="GO" id="GO:0003677">
    <property type="term" value="F:DNA binding"/>
    <property type="evidence" value="ECO:0007669"/>
    <property type="project" value="InterPro"/>
</dbReference>
<keyword evidence="3" id="KW-1185">Reference proteome</keyword>
<feature type="domain" description="Transposase IS4-like" evidence="1">
    <location>
        <begin position="90"/>
        <end position="221"/>
    </location>
</feature>
<dbReference type="Proteomes" id="UP000427906">
    <property type="component" value="Chromosome"/>
</dbReference>